<gene>
    <name evidence="17" type="ORF">QM524_17550</name>
</gene>
<keyword evidence="6" id="KW-0573">Peptidoglycan synthesis</keyword>
<evidence type="ECO:0000256" key="8">
    <source>
        <dbReference type="ARBA" id="ARBA00023136"/>
    </source>
</evidence>
<feature type="transmembrane region" description="Helical" evidence="16">
    <location>
        <begin position="276"/>
        <end position="302"/>
    </location>
</feature>
<evidence type="ECO:0000256" key="10">
    <source>
        <dbReference type="ARBA" id="ARBA00033270"/>
    </source>
</evidence>
<dbReference type="PANTHER" id="PTHR30474">
    <property type="entry name" value="CELL CYCLE PROTEIN"/>
    <property type="match status" value="1"/>
</dbReference>
<dbReference type="Pfam" id="PF01098">
    <property type="entry name" value="FTSW_RODA_SPOVE"/>
    <property type="match status" value="1"/>
</dbReference>
<evidence type="ECO:0000313" key="17">
    <source>
        <dbReference type="EMBL" id="MDI9861026.1"/>
    </source>
</evidence>
<keyword evidence="5" id="KW-0133">Cell shape</keyword>
<evidence type="ECO:0000256" key="6">
    <source>
        <dbReference type="ARBA" id="ARBA00022984"/>
    </source>
</evidence>
<evidence type="ECO:0000256" key="1">
    <source>
        <dbReference type="ARBA" id="ARBA00004141"/>
    </source>
</evidence>
<evidence type="ECO:0000256" key="12">
    <source>
        <dbReference type="ARBA" id="ARBA00041185"/>
    </source>
</evidence>
<comment type="subcellular location">
    <subcellularLocation>
        <location evidence="1">Membrane</location>
        <topology evidence="1">Multi-pass membrane protein</topology>
    </subcellularLocation>
</comment>
<evidence type="ECO:0000256" key="4">
    <source>
        <dbReference type="ARBA" id="ARBA00022692"/>
    </source>
</evidence>
<evidence type="ECO:0000256" key="11">
    <source>
        <dbReference type="ARBA" id="ARBA00038053"/>
    </source>
</evidence>
<dbReference type="EC" id="2.4.99.28" evidence="14"/>
<accession>A0ABT6YCW1</accession>
<keyword evidence="7 16" id="KW-1133">Transmembrane helix</keyword>
<comment type="similarity">
    <text evidence="11">Belongs to the SEDS family. FtsW subfamily.</text>
</comment>
<comment type="catalytic activity">
    <reaction evidence="15">
        <text>[GlcNAc-(1-&gt;4)-Mur2Ac(oyl-L-Ala-gamma-D-Glu-L-Lys-D-Ala-D-Ala)](n)-di-trans,octa-cis-undecaprenyl diphosphate + beta-D-GlcNAc-(1-&gt;4)-Mur2Ac(oyl-L-Ala-gamma-D-Glu-L-Lys-D-Ala-D-Ala)-di-trans,octa-cis-undecaprenyl diphosphate = [GlcNAc-(1-&gt;4)-Mur2Ac(oyl-L-Ala-gamma-D-Glu-L-Lys-D-Ala-D-Ala)](n+1)-di-trans,octa-cis-undecaprenyl diphosphate + di-trans,octa-cis-undecaprenyl diphosphate + H(+)</text>
        <dbReference type="Rhea" id="RHEA:23708"/>
        <dbReference type="Rhea" id="RHEA-COMP:9602"/>
        <dbReference type="Rhea" id="RHEA-COMP:9603"/>
        <dbReference type="ChEBI" id="CHEBI:15378"/>
        <dbReference type="ChEBI" id="CHEBI:58405"/>
        <dbReference type="ChEBI" id="CHEBI:60033"/>
        <dbReference type="ChEBI" id="CHEBI:78435"/>
        <dbReference type="EC" id="2.4.99.28"/>
    </reaction>
</comment>
<reference evidence="17 18" key="1">
    <citation type="submission" date="2023-05" db="EMBL/GenBank/DDBJ databases">
        <title>Novel species of genus Flectobacillus isolated from stream in China.</title>
        <authorList>
            <person name="Lu H."/>
        </authorList>
    </citation>
    <scope>NUCLEOTIDE SEQUENCE [LARGE SCALE GENOMIC DNA]</scope>
    <source>
        <strain evidence="17 18">KCTC 42575</strain>
    </source>
</reference>
<keyword evidence="8 16" id="KW-0472">Membrane</keyword>
<keyword evidence="2" id="KW-0328">Glycosyltransferase</keyword>
<evidence type="ECO:0000256" key="13">
    <source>
        <dbReference type="ARBA" id="ARBA00041418"/>
    </source>
</evidence>
<feature type="transmembrane region" description="Helical" evidence="16">
    <location>
        <begin position="353"/>
        <end position="372"/>
    </location>
</feature>
<dbReference type="RefSeq" id="WP_166578626.1">
    <property type="nucleotide sequence ID" value="NZ_JASHIF010000016.1"/>
</dbReference>
<dbReference type="PANTHER" id="PTHR30474:SF2">
    <property type="entry name" value="PEPTIDOGLYCAN GLYCOSYLTRANSFERASE FTSW-RELATED"/>
    <property type="match status" value="1"/>
</dbReference>
<organism evidence="17 18">
    <name type="scientific">Flectobacillus roseus</name>
    <dbReference type="NCBI Taxonomy" id="502259"/>
    <lineage>
        <taxon>Bacteria</taxon>
        <taxon>Pseudomonadati</taxon>
        <taxon>Bacteroidota</taxon>
        <taxon>Cytophagia</taxon>
        <taxon>Cytophagales</taxon>
        <taxon>Flectobacillaceae</taxon>
        <taxon>Flectobacillus</taxon>
    </lineage>
</organism>
<protein>
    <recommendedName>
        <fullName evidence="12">Probable peptidoglycan glycosyltransferase FtsW</fullName>
        <ecNumber evidence="14">2.4.99.28</ecNumber>
    </recommendedName>
    <alternativeName>
        <fullName evidence="13">Cell division protein FtsW</fullName>
    </alternativeName>
    <alternativeName>
        <fullName evidence="10">Cell wall polymerase</fullName>
    </alternativeName>
    <alternativeName>
        <fullName evidence="9">Peptidoglycan polymerase</fullName>
    </alternativeName>
</protein>
<feature type="transmembrane region" description="Helical" evidence="16">
    <location>
        <begin position="73"/>
        <end position="94"/>
    </location>
</feature>
<evidence type="ECO:0000256" key="7">
    <source>
        <dbReference type="ARBA" id="ARBA00022989"/>
    </source>
</evidence>
<keyword evidence="18" id="KW-1185">Reference proteome</keyword>
<feature type="transmembrane region" description="Helical" evidence="16">
    <location>
        <begin position="189"/>
        <end position="209"/>
    </location>
</feature>
<dbReference type="Proteomes" id="UP001236507">
    <property type="component" value="Unassembled WGS sequence"/>
</dbReference>
<evidence type="ECO:0000256" key="5">
    <source>
        <dbReference type="ARBA" id="ARBA00022960"/>
    </source>
</evidence>
<evidence type="ECO:0000256" key="2">
    <source>
        <dbReference type="ARBA" id="ARBA00022676"/>
    </source>
</evidence>
<dbReference type="EMBL" id="JASHIF010000016">
    <property type="protein sequence ID" value="MDI9861026.1"/>
    <property type="molecule type" value="Genomic_DNA"/>
</dbReference>
<evidence type="ECO:0000256" key="15">
    <source>
        <dbReference type="ARBA" id="ARBA00049902"/>
    </source>
</evidence>
<feature type="transmembrane region" description="Helical" evidence="16">
    <location>
        <begin position="106"/>
        <end position="134"/>
    </location>
</feature>
<evidence type="ECO:0000256" key="14">
    <source>
        <dbReference type="ARBA" id="ARBA00044770"/>
    </source>
</evidence>
<evidence type="ECO:0000313" key="18">
    <source>
        <dbReference type="Proteomes" id="UP001236507"/>
    </source>
</evidence>
<keyword evidence="4 16" id="KW-0812">Transmembrane</keyword>
<dbReference type="InterPro" id="IPR001182">
    <property type="entry name" value="FtsW/RodA"/>
</dbReference>
<name>A0ABT6YCW1_9BACT</name>
<keyword evidence="3" id="KW-0808">Transferase</keyword>
<feature type="transmembrane region" description="Helical" evidence="16">
    <location>
        <begin position="47"/>
        <end position="67"/>
    </location>
</feature>
<evidence type="ECO:0000256" key="3">
    <source>
        <dbReference type="ARBA" id="ARBA00022679"/>
    </source>
</evidence>
<comment type="caution">
    <text evidence="17">The sequence shown here is derived from an EMBL/GenBank/DDBJ whole genome shotgun (WGS) entry which is preliminary data.</text>
</comment>
<feature type="transmembrane region" description="Helical" evidence="16">
    <location>
        <begin position="154"/>
        <end position="182"/>
    </location>
</feature>
<evidence type="ECO:0000256" key="16">
    <source>
        <dbReference type="SAM" id="Phobius"/>
    </source>
</evidence>
<feature type="transmembrane region" description="Helical" evidence="16">
    <location>
        <begin position="314"/>
        <end position="333"/>
    </location>
</feature>
<feature type="transmembrane region" description="Helical" evidence="16">
    <location>
        <begin position="14"/>
        <end position="35"/>
    </location>
</feature>
<evidence type="ECO:0000256" key="9">
    <source>
        <dbReference type="ARBA" id="ARBA00032370"/>
    </source>
</evidence>
<proteinExistence type="inferred from homology"/>
<sequence length="382" mass="41996">MITNWLKKNLEGDYQIWTIVAFLSMCSIIVVFSATGKLAILSGQGTFSFLVKHTAIVVASLGAMWYFHKFDYHKFATVSNFCVFLSIALLIYTYKYGVSINDARRWVRVPLIGMTFMPSDLAKLSLITNLAGMLAKRQHVEYTFVELLPMILKILMVCTCIALTNVSTSALLFSTCFLLMFFGRVPVQYLVYTMMGLFMMGTILVMTGTGSRIETARNRIANYVDGIKGKKKPGADKDSDYQIERSFFAIANGGLTGKGPGKSQQRYFLSQADSDFVYSIIIEEWGMLGGIFVLGLYLWFLYRGMKAVDSSGRAFGGLLSAGLTFSLVIQAMVNMSVATGLGPVTGQPLPLLSWGGSSLIFTGITVGIIISVSRDKVKDAAL</sequence>